<organism evidence="9 10">
    <name type="scientific">Vibrio tritonius</name>
    <dbReference type="NCBI Taxonomy" id="1435069"/>
    <lineage>
        <taxon>Bacteria</taxon>
        <taxon>Pseudomonadati</taxon>
        <taxon>Pseudomonadota</taxon>
        <taxon>Gammaproteobacteria</taxon>
        <taxon>Vibrionales</taxon>
        <taxon>Vibrionaceae</taxon>
        <taxon>Vibrio</taxon>
    </lineage>
</organism>
<accession>A0ABS7YRF0</accession>
<dbReference type="RefSeq" id="WP_225251736.1">
    <property type="nucleotide sequence ID" value="NZ_JAIWIU010000160.1"/>
</dbReference>
<reference evidence="10" key="1">
    <citation type="submission" date="2023-07" db="EMBL/GenBank/DDBJ databases">
        <title>Molecular identification of indigenous halophilic bacteria isolated from red sea cost, biodegradation of synthetic dyes and assessment of degraded metabolite toxicity.</title>
        <authorList>
            <person name="Chaieb K."/>
            <person name="Altayb H.N."/>
        </authorList>
    </citation>
    <scope>NUCLEOTIDE SEQUENCE [LARGE SCALE GENOMIC DNA]</scope>
    <source>
        <strain evidence="10">K20</strain>
    </source>
</reference>
<keyword evidence="8" id="KW-0732">Signal</keyword>
<keyword evidence="7" id="KW-0472">Membrane</keyword>
<dbReference type="PANTHER" id="PTHR10266">
    <property type="entry name" value="CYTOCHROME C1"/>
    <property type="match status" value="1"/>
</dbReference>
<dbReference type="EMBL" id="JAIWIU010000160">
    <property type="protein sequence ID" value="MCA2018248.1"/>
    <property type="molecule type" value="Genomic_DNA"/>
</dbReference>
<keyword evidence="6" id="KW-0408">Iron</keyword>
<evidence type="ECO:0000256" key="3">
    <source>
        <dbReference type="ARBA" id="ARBA00022692"/>
    </source>
</evidence>
<evidence type="ECO:0000313" key="9">
    <source>
        <dbReference type="EMBL" id="MCA2018248.1"/>
    </source>
</evidence>
<dbReference type="Gene3D" id="1.10.760.10">
    <property type="entry name" value="Cytochrome c-like domain"/>
    <property type="match status" value="1"/>
</dbReference>
<evidence type="ECO:0000313" key="10">
    <source>
        <dbReference type="Proteomes" id="UP001199044"/>
    </source>
</evidence>
<evidence type="ECO:0000256" key="2">
    <source>
        <dbReference type="ARBA" id="ARBA00022617"/>
    </source>
</evidence>
<dbReference type="SUPFAM" id="SSF46626">
    <property type="entry name" value="Cytochrome c"/>
    <property type="match status" value="1"/>
</dbReference>
<name>A0ABS7YRF0_9VIBR</name>
<evidence type="ECO:0000256" key="6">
    <source>
        <dbReference type="ARBA" id="ARBA00023004"/>
    </source>
</evidence>
<evidence type="ECO:0000256" key="5">
    <source>
        <dbReference type="ARBA" id="ARBA00022989"/>
    </source>
</evidence>
<evidence type="ECO:0000256" key="8">
    <source>
        <dbReference type="SAM" id="SignalP"/>
    </source>
</evidence>
<feature type="signal peptide" evidence="8">
    <location>
        <begin position="1"/>
        <end position="21"/>
    </location>
</feature>
<evidence type="ECO:0000256" key="1">
    <source>
        <dbReference type="ARBA" id="ARBA00004370"/>
    </source>
</evidence>
<protein>
    <recommendedName>
        <fullName evidence="11">Cytochrome c domain-containing protein</fullName>
    </recommendedName>
</protein>
<feature type="chain" id="PRO_5045562235" description="Cytochrome c domain-containing protein" evidence="8">
    <location>
        <begin position="22"/>
        <end position="150"/>
    </location>
</feature>
<proteinExistence type="predicted"/>
<gene>
    <name evidence="9" type="ORF">LDJ79_19160</name>
</gene>
<dbReference type="Pfam" id="PF02167">
    <property type="entry name" value="Cytochrom_C1"/>
    <property type="match status" value="1"/>
</dbReference>
<dbReference type="PANTHER" id="PTHR10266:SF3">
    <property type="entry name" value="CYTOCHROME C1, HEME PROTEIN, MITOCHONDRIAL"/>
    <property type="match status" value="1"/>
</dbReference>
<dbReference type="Proteomes" id="UP001199044">
    <property type="component" value="Unassembled WGS sequence"/>
</dbReference>
<dbReference type="InterPro" id="IPR002326">
    <property type="entry name" value="Cyt_c1"/>
</dbReference>
<keyword evidence="3" id="KW-0812">Transmembrane</keyword>
<dbReference type="InterPro" id="IPR036909">
    <property type="entry name" value="Cyt_c-like_dom_sf"/>
</dbReference>
<comment type="caution">
    <text evidence="9">The sequence shown here is derived from an EMBL/GenBank/DDBJ whole genome shotgun (WGS) entry which is preliminary data.</text>
</comment>
<keyword evidence="5" id="KW-1133">Transmembrane helix</keyword>
<keyword evidence="4" id="KW-0479">Metal-binding</keyword>
<keyword evidence="10" id="KW-1185">Reference proteome</keyword>
<evidence type="ECO:0008006" key="11">
    <source>
        <dbReference type="Google" id="ProtNLM"/>
    </source>
</evidence>
<keyword evidence="2" id="KW-0349">Heme</keyword>
<sequence length="150" mass="17090">MKSVQGFFLVLLAMFSFAAQALMTANNDLDDIESLQRGAQYYSQYCLACHSMEYQRYRTVAQDLHISKQAMRASIIVDPQVHWSEPMQSVLAKDNMEAWLGVAAPDLTLAADQYSVDWLYTFLHQFYRDEQRPLGVNNLLAPNIMVAQCA</sequence>
<evidence type="ECO:0000256" key="4">
    <source>
        <dbReference type="ARBA" id="ARBA00022723"/>
    </source>
</evidence>
<comment type="subcellular location">
    <subcellularLocation>
        <location evidence="1">Membrane</location>
    </subcellularLocation>
</comment>
<evidence type="ECO:0000256" key="7">
    <source>
        <dbReference type="ARBA" id="ARBA00023136"/>
    </source>
</evidence>